<accession>A0A1M6LZI4</accession>
<keyword evidence="4" id="KW-1185">Reference proteome</keyword>
<dbReference type="InterPro" id="IPR025331">
    <property type="entry name" value="TNT"/>
</dbReference>
<gene>
    <name evidence="3" type="ORF">SAMN05421803_109122</name>
</gene>
<evidence type="ECO:0000256" key="1">
    <source>
        <dbReference type="SAM" id="Phobius"/>
    </source>
</evidence>
<keyword evidence="1" id="KW-1133">Transmembrane helix</keyword>
<protein>
    <recommendedName>
        <fullName evidence="2">TNT domain-containing protein</fullName>
    </recommendedName>
</protein>
<dbReference type="RefSeq" id="WP_073380186.1">
    <property type="nucleotide sequence ID" value="NZ_FQZK01000009.1"/>
</dbReference>
<dbReference type="GO" id="GO:0050135">
    <property type="term" value="F:NADP+ nucleosidase activity"/>
    <property type="evidence" value="ECO:0007669"/>
    <property type="project" value="InterPro"/>
</dbReference>
<evidence type="ECO:0000313" key="4">
    <source>
        <dbReference type="Proteomes" id="UP000184452"/>
    </source>
</evidence>
<dbReference type="EMBL" id="FQZK01000009">
    <property type="protein sequence ID" value="SHJ76659.1"/>
    <property type="molecule type" value="Genomic_DNA"/>
</dbReference>
<feature type="domain" description="TNT" evidence="2">
    <location>
        <begin position="217"/>
        <end position="318"/>
    </location>
</feature>
<keyword evidence="1" id="KW-0472">Membrane</keyword>
<dbReference type="OrthoDB" id="4745173at2"/>
<dbReference type="Pfam" id="PF14021">
    <property type="entry name" value="TNT"/>
    <property type="match status" value="1"/>
</dbReference>
<organism evidence="3 4">
    <name type="scientific">Nocardiopsis flavescens</name>
    <dbReference type="NCBI Taxonomy" id="758803"/>
    <lineage>
        <taxon>Bacteria</taxon>
        <taxon>Bacillati</taxon>
        <taxon>Actinomycetota</taxon>
        <taxon>Actinomycetes</taxon>
        <taxon>Streptosporangiales</taxon>
        <taxon>Nocardiopsidaceae</taxon>
        <taxon>Nocardiopsis</taxon>
    </lineage>
</organism>
<dbReference type="STRING" id="758803.SAMN05421803_109122"/>
<proteinExistence type="predicted"/>
<dbReference type="Proteomes" id="UP000184452">
    <property type="component" value="Unassembled WGS sequence"/>
</dbReference>
<name>A0A1M6LZI4_9ACTN</name>
<evidence type="ECO:0000259" key="2">
    <source>
        <dbReference type="Pfam" id="PF14021"/>
    </source>
</evidence>
<evidence type="ECO:0000313" key="3">
    <source>
        <dbReference type="EMBL" id="SHJ76659.1"/>
    </source>
</evidence>
<dbReference type="AlphaFoldDB" id="A0A1M6LZI4"/>
<sequence length="325" mass="35052">MARDYDSQLLESVAVRRQRLREAVLFGGQRTRRRLDENIAKVLISACLAAVVCGGTVGWSFVSHQLGSQRIEQEQAASGPADRALASTPGDWVGAEVTFDHLRAELDAAGVPESLYVLPGDPRPETGTVDGYYLVTADGEGYLSVSVMDYDQGRAGPEFSTEDETVRWLHRELATTEAAPERLGTAEEAEVAENTAALVDDVRGNLEQRSGGSYLHTLEPGNVVDAFGQESGRRLYPDGTPFDERGLPGYARTDADGNTLYHRYRVIHPFQVTATTAPADGDSPGGAVRFTLDTAGFGEVPPVPTLRWLIGNGYVERVAVTDAPA</sequence>
<keyword evidence="1" id="KW-0812">Transmembrane</keyword>
<feature type="transmembrane region" description="Helical" evidence="1">
    <location>
        <begin position="39"/>
        <end position="62"/>
    </location>
</feature>
<reference evidence="3 4" key="1">
    <citation type="submission" date="2016-11" db="EMBL/GenBank/DDBJ databases">
        <authorList>
            <person name="Jaros S."/>
            <person name="Januszkiewicz K."/>
            <person name="Wedrychowicz H."/>
        </authorList>
    </citation>
    <scope>NUCLEOTIDE SEQUENCE [LARGE SCALE GENOMIC DNA]</scope>
    <source>
        <strain evidence="3 4">CGMCC 4.5723</strain>
    </source>
</reference>